<dbReference type="InterPro" id="IPR000222">
    <property type="entry name" value="PP2C_BS"/>
</dbReference>
<comment type="catalytic activity">
    <reaction evidence="9">
        <text>O-phospho-L-seryl-[protein] + H2O = L-seryl-[protein] + phosphate</text>
        <dbReference type="Rhea" id="RHEA:20629"/>
        <dbReference type="Rhea" id="RHEA-COMP:9863"/>
        <dbReference type="Rhea" id="RHEA-COMP:11604"/>
        <dbReference type="ChEBI" id="CHEBI:15377"/>
        <dbReference type="ChEBI" id="CHEBI:29999"/>
        <dbReference type="ChEBI" id="CHEBI:43474"/>
        <dbReference type="ChEBI" id="CHEBI:83421"/>
        <dbReference type="EC" id="3.1.3.16"/>
    </reaction>
</comment>
<dbReference type="InterPro" id="IPR001932">
    <property type="entry name" value="PPM-type_phosphatase-like_dom"/>
</dbReference>
<dbReference type="PROSITE" id="PS51746">
    <property type="entry name" value="PPM_2"/>
    <property type="match status" value="1"/>
</dbReference>
<keyword evidence="4" id="KW-0479">Metal-binding</keyword>
<dbReference type="PROSITE" id="PS01032">
    <property type="entry name" value="PPM_1"/>
    <property type="match status" value="1"/>
</dbReference>
<evidence type="ECO:0000256" key="3">
    <source>
        <dbReference type="ARBA" id="ARBA00013081"/>
    </source>
</evidence>
<keyword evidence="6" id="KW-0460">Magnesium</keyword>
<dbReference type="SUPFAM" id="SSF81606">
    <property type="entry name" value="PP2C-like"/>
    <property type="match status" value="1"/>
</dbReference>
<evidence type="ECO:0000256" key="10">
    <source>
        <dbReference type="ARBA" id="ARBA00048336"/>
    </source>
</evidence>
<evidence type="ECO:0000256" key="9">
    <source>
        <dbReference type="ARBA" id="ARBA00047761"/>
    </source>
</evidence>
<dbReference type="PANTHER" id="PTHR47992">
    <property type="entry name" value="PROTEIN PHOSPHATASE"/>
    <property type="match status" value="1"/>
</dbReference>
<evidence type="ECO:0000256" key="11">
    <source>
        <dbReference type="RuleBase" id="RU003465"/>
    </source>
</evidence>
<keyword evidence="15" id="KW-1185">Reference proteome</keyword>
<evidence type="ECO:0000256" key="5">
    <source>
        <dbReference type="ARBA" id="ARBA00022801"/>
    </source>
</evidence>
<evidence type="ECO:0000256" key="4">
    <source>
        <dbReference type="ARBA" id="ARBA00022723"/>
    </source>
</evidence>
<name>A0A9D4TYH9_CHLVU</name>
<evidence type="ECO:0000313" key="14">
    <source>
        <dbReference type="EMBL" id="KAI3438057.1"/>
    </source>
</evidence>
<dbReference type="FunFam" id="3.60.40.10:FF:000007">
    <property type="entry name" value="Phosphatase 2C and cyclic nucleotide-binding/kinase domain-containing protein"/>
    <property type="match status" value="1"/>
</dbReference>
<sequence>MVAGKTEVATDPSSKEAQRMVASNGSVTLPQPASGYTMRYAFISQRGFYPDSPDKSNQDAALAEENLGGNSGMHLFGVFDGHGEMGTECARFVQDKLPANVCSDPALLVASPADALTAAMLSTNSQLHAAPIDDSLSGTTACSMVVAGRKLYVANVGDSRAVLAERSERQGEGLVACELSMDQTPFRPDECLRVLKAGARVLTLDQLEGLKDPGMACWTNEADCDGDPPRLWSPMGMYPGTAFTRSIGDQAAESIGVVADPEVTITQLSPAHQFVVLASDGVWEFITSQQAVDMVARFDNPYDAAKALVAQAYKLWLQKETRTDDITAVVLFLDWQQDNEQQSQQQQQQAPLRQHELVRTPSKNEQASSVAVNAVAGL</sequence>
<evidence type="ECO:0000256" key="8">
    <source>
        <dbReference type="ARBA" id="ARBA00023211"/>
    </source>
</evidence>
<protein>
    <recommendedName>
        <fullName evidence="3">protein-serine/threonine phosphatase</fullName>
        <ecNumber evidence="3">3.1.3.16</ecNumber>
    </recommendedName>
</protein>
<evidence type="ECO:0000256" key="6">
    <source>
        <dbReference type="ARBA" id="ARBA00022842"/>
    </source>
</evidence>
<dbReference type="Gene3D" id="3.60.40.10">
    <property type="entry name" value="PPM-type phosphatase domain"/>
    <property type="match status" value="1"/>
</dbReference>
<comment type="cofactor">
    <cofactor evidence="2">
        <name>Mg(2+)</name>
        <dbReference type="ChEBI" id="CHEBI:18420"/>
    </cofactor>
</comment>
<evidence type="ECO:0000313" key="15">
    <source>
        <dbReference type="Proteomes" id="UP001055712"/>
    </source>
</evidence>
<organism evidence="14 15">
    <name type="scientific">Chlorella vulgaris</name>
    <name type="common">Green alga</name>
    <dbReference type="NCBI Taxonomy" id="3077"/>
    <lineage>
        <taxon>Eukaryota</taxon>
        <taxon>Viridiplantae</taxon>
        <taxon>Chlorophyta</taxon>
        <taxon>core chlorophytes</taxon>
        <taxon>Trebouxiophyceae</taxon>
        <taxon>Chlorellales</taxon>
        <taxon>Chlorellaceae</taxon>
        <taxon>Chlorella clade</taxon>
        <taxon>Chlorella</taxon>
    </lineage>
</organism>
<comment type="catalytic activity">
    <reaction evidence="10">
        <text>O-phospho-L-threonyl-[protein] + H2O = L-threonyl-[protein] + phosphate</text>
        <dbReference type="Rhea" id="RHEA:47004"/>
        <dbReference type="Rhea" id="RHEA-COMP:11060"/>
        <dbReference type="Rhea" id="RHEA-COMP:11605"/>
        <dbReference type="ChEBI" id="CHEBI:15377"/>
        <dbReference type="ChEBI" id="CHEBI:30013"/>
        <dbReference type="ChEBI" id="CHEBI:43474"/>
        <dbReference type="ChEBI" id="CHEBI:61977"/>
        <dbReference type="EC" id="3.1.3.16"/>
    </reaction>
</comment>
<comment type="cofactor">
    <cofactor evidence="1">
        <name>Mn(2+)</name>
        <dbReference type="ChEBI" id="CHEBI:29035"/>
    </cofactor>
</comment>
<proteinExistence type="inferred from homology"/>
<evidence type="ECO:0000256" key="12">
    <source>
        <dbReference type="SAM" id="MobiDB-lite"/>
    </source>
</evidence>
<accession>A0A9D4TYH9</accession>
<dbReference type="EMBL" id="SIDB01000001">
    <property type="protein sequence ID" value="KAI3438057.1"/>
    <property type="molecule type" value="Genomic_DNA"/>
</dbReference>
<evidence type="ECO:0000256" key="1">
    <source>
        <dbReference type="ARBA" id="ARBA00001936"/>
    </source>
</evidence>
<dbReference type="GO" id="GO:0004722">
    <property type="term" value="F:protein serine/threonine phosphatase activity"/>
    <property type="evidence" value="ECO:0007669"/>
    <property type="project" value="UniProtKB-EC"/>
</dbReference>
<feature type="region of interest" description="Disordered" evidence="12">
    <location>
        <begin position="1"/>
        <end position="26"/>
    </location>
</feature>
<dbReference type="InterPro" id="IPR036457">
    <property type="entry name" value="PPM-type-like_dom_sf"/>
</dbReference>
<reference evidence="14" key="1">
    <citation type="journal article" date="2019" name="Plant J.">
        <title>Chlorella vulgaris genome assembly and annotation reveals the molecular basis for metabolic acclimation to high light conditions.</title>
        <authorList>
            <person name="Cecchin M."/>
            <person name="Marcolungo L."/>
            <person name="Rossato M."/>
            <person name="Girolomoni L."/>
            <person name="Cosentino E."/>
            <person name="Cuine S."/>
            <person name="Li-Beisson Y."/>
            <person name="Delledonne M."/>
            <person name="Ballottari M."/>
        </authorList>
    </citation>
    <scope>NUCLEOTIDE SEQUENCE</scope>
    <source>
        <strain evidence="14">211/11P</strain>
    </source>
</reference>
<comment type="caution">
    <text evidence="14">The sequence shown here is derived from an EMBL/GenBank/DDBJ whole genome shotgun (WGS) entry which is preliminary data.</text>
</comment>
<keyword evidence="8" id="KW-0464">Manganese</keyword>
<dbReference type="InterPro" id="IPR015655">
    <property type="entry name" value="PP2C"/>
</dbReference>
<evidence type="ECO:0000259" key="13">
    <source>
        <dbReference type="PROSITE" id="PS51746"/>
    </source>
</evidence>
<evidence type="ECO:0000256" key="2">
    <source>
        <dbReference type="ARBA" id="ARBA00001946"/>
    </source>
</evidence>
<reference evidence="14" key="2">
    <citation type="submission" date="2020-11" db="EMBL/GenBank/DDBJ databases">
        <authorList>
            <person name="Cecchin M."/>
            <person name="Marcolungo L."/>
            <person name="Rossato M."/>
            <person name="Girolomoni L."/>
            <person name="Cosentino E."/>
            <person name="Cuine S."/>
            <person name="Li-Beisson Y."/>
            <person name="Delledonne M."/>
            <person name="Ballottari M."/>
        </authorList>
    </citation>
    <scope>NUCLEOTIDE SEQUENCE</scope>
    <source>
        <strain evidence="14">211/11P</strain>
        <tissue evidence="14">Whole cell</tissue>
    </source>
</reference>
<dbReference type="Proteomes" id="UP001055712">
    <property type="component" value="Unassembled WGS sequence"/>
</dbReference>
<dbReference type="OrthoDB" id="10264738at2759"/>
<keyword evidence="5 11" id="KW-0378">Hydrolase</keyword>
<evidence type="ECO:0000256" key="7">
    <source>
        <dbReference type="ARBA" id="ARBA00022912"/>
    </source>
</evidence>
<keyword evidence="7 11" id="KW-0904">Protein phosphatase</keyword>
<dbReference type="Pfam" id="PF00481">
    <property type="entry name" value="PP2C"/>
    <property type="match status" value="1"/>
</dbReference>
<gene>
    <name evidence="14" type="ORF">D9Q98_000500</name>
</gene>
<dbReference type="SMART" id="SM00332">
    <property type="entry name" value="PP2Cc"/>
    <property type="match status" value="1"/>
</dbReference>
<feature type="domain" description="PPM-type phosphatase" evidence="13">
    <location>
        <begin position="39"/>
        <end position="333"/>
    </location>
</feature>
<dbReference type="AlphaFoldDB" id="A0A9D4TYH9"/>
<dbReference type="CDD" id="cd00143">
    <property type="entry name" value="PP2Cc"/>
    <property type="match status" value="1"/>
</dbReference>
<dbReference type="EC" id="3.1.3.16" evidence="3"/>
<comment type="similarity">
    <text evidence="11">Belongs to the PP2C family.</text>
</comment>
<dbReference type="GO" id="GO:0046872">
    <property type="term" value="F:metal ion binding"/>
    <property type="evidence" value="ECO:0007669"/>
    <property type="project" value="UniProtKB-KW"/>
</dbReference>